<feature type="region of interest" description="Disordered" evidence="1">
    <location>
        <begin position="657"/>
        <end position="678"/>
    </location>
</feature>
<evidence type="ECO:0000256" key="1">
    <source>
        <dbReference type="SAM" id="MobiDB-lite"/>
    </source>
</evidence>
<accession>U6GM31</accession>
<dbReference type="AlphaFoldDB" id="U6GM31"/>
<feature type="region of interest" description="Disordered" evidence="1">
    <location>
        <begin position="514"/>
        <end position="538"/>
    </location>
</feature>
<feature type="region of interest" description="Disordered" evidence="1">
    <location>
        <begin position="129"/>
        <end position="168"/>
    </location>
</feature>
<sequence length="678" mass="70997">MHPQALFHFQLFASSELPTVSISARPVNLRPTPCRSPSFLRDLLATLASVTAVALLVLFCSRAYEGLAVQGLRSRSLAGAEGSDASLDICGVSGDEENQQQRQIPHGSRLPAGEELKLPLKKRPFSSVAGAGFGDGGRGPQEQQHPSLHGPAGADLRLPPPSAAPRPEQLGYPQVLVEQPAAHLPPLQMQMQFDVGVGQLTFSPNRHHAWHPAAVGWEGVYEELWKLQTQMSRLQCQMDRLAWQLRRKRRNRRQRQERHYHHQPQRDLFEQQQQMQWQRPDWQQRQTHPLVQQQEQQRRLQQSDEQQPNSPTEQQVMPQDVRKDQHDRTRRKRKREQQGESELPEKQREGNLQLADPFSAPMVENPWLPPLSERPHTPQPSTSQPAMRSTTAGAAADPSTAEGISMQVSSGSSQPHDGATSPAAAGDSNCEADGAAITGDVPEAAALDSPTAGVSPATPTTAGEARSLGAPTLAALLTVGRPGVVESAAVAAAASASSAISAAAAEVTEAELPEDPGAIGRPTAGVSPATPTTAGEARSLGAPTLAALLTVGRPGAVESAAVAAAAGADSAISAAAAEVTEAELLEEPGAIGRPTAGVSSATPTTAGEARRLGTPLLADLLTVGRPAGVESAAVPAAGAGAGSAIPAAAAEVTEAELPVDPGAIGRPTAGVSPATPTT</sequence>
<feature type="compositionally biased region" description="Polar residues" evidence="1">
    <location>
        <begin position="379"/>
        <end position="392"/>
    </location>
</feature>
<feature type="region of interest" description="Disordered" evidence="1">
    <location>
        <begin position="89"/>
        <end position="113"/>
    </location>
</feature>
<protein>
    <submittedName>
        <fullName evidence="2">Uncharacterized protein</fullName>
    </submittedName>
</protein>
<evidence type="ECO:0000313" key="3">
    <source>
        <dbReference type="Proteomes" id="UP000018050"/>
    </source>
</evidence>
<feature type="region of interest" description="Disordered" evidence="1">
    <location>
        <begin position="253"/>
        <end position="466"/>
    </location>
</feature>
<reference evidence="2" key="1">
    <citation type="submission" date="2013-10" db="EMBL/GenBank/DDBJ databases">
        <title>Genomic analysis of the causative agents of coccidiosis in chickens.</title>
        <authorList>
            <person name="Reid A.J."/>
            <person name="Blake D."/>
            <person name="Billington K."/>
            <person name="Browne H."/>
            <person name="Dunn M."/>
            <person name="Hung S."/>
            <person name="Kawahara F."/>
            <person name="Miranda-Saavedra D."/>
            <person name="Mourier T."/>
            <person name="Nagra H."/>
            <person name="Otto T.D."/>
            <person name="Rawlings N."/>
            <person name="Sanchez A."/>
            <person name="Sanders M."/>
            <person name="Subramaniam C."/>
            <person name="Tay Y."/>
            <person name="Dear P."/>
            <person name="Doerig C."/>
            <person name="Gruber A."/>
            <person name="Parkinson J."/>
            <person name="Shirley M."/>
            <person name="Wan K.L."/>
            <person name="Berriman M."/>
            <person name="Tomley F."/>
            <person name="Pain A."/>
        </authorList>
    </citation>
    <scope>NUCLEOTIDE SEQUENCE</scope>
    <source>
        <strain evidence="2">Houghton</strain>
    </source>
</reference>
<dbReference type="EMBL" id="HG671560">
    <property type="protein sequence ID" value="CDI81240.1"/>
    <property type="molecule type" value="Genomic_DNA"/>
</dbReference>
<evidence type="ECO:0000313" key="2">
    <source>
        <dbReference type="EMBL" id="CDI81240.1"/>
    </source>
</evidence>
<feature type="compositionally biased region" description="Low complexity" evidence="1">
    <location>
        <begin position="271"/>
        <end position="295"/>
    </location>
</feature>
<feature type="region of interest" description="Disordered" evidence="1">
    <location>
        <begin position="587"/>
        <end position="611"/>
    </location>
</feature>
<feature type="non-terminal residue" evidence="2">
    <location>
        <position position="678"/>
    </location>
</feature>
<feature type="compositionally biased region" description="Polar residues" evidence="1">
    <location>
        <begin position="308"/>
        <end position="317"/>
    </location>
</feature>
<proteinExistence type="predicted"/>
<feature type="compositionally biased region" description="Basic residues" evidence="1">
    <location>
        <begin position="253"/>
        <end position="263"/>
    </location>
</feature>
<organism evidence="2 3">
    <name type="scientific">Eimeria acervulina</name>
    <name type="common">Coccidian parasite</name>
    <dbReference type="NCBI Taxonomy" id="5801"/>
    <lineage>
        <taxon>Eukaryota</taxon>
        <taxon>Sar</taxon>
        <taxon>Alveolata</taxon>
        <taxon>Apicomplexa</taxon>
        <taxon>Conoidasida</taxon>
        <taxon>Coccidia</taxon>
        <taxon>Eucoccidiorida</taxon>
        <taxon>Eimeriorina</taxon>
        <taxon>Eimeriidae</taxon>
        <taxon>Eimeria</taxon>
    </lineage>
</organism>
<dbReference type="RefSeq" id="XP_013248982.1">
    <property type="nucleotide sequence ID" value="XM_013393528.1"/>
</dbReference>
<reference evidence="2" key="2">
    <citation type="submission" date="2013-10" db="EMBL/GenBank/DDBJ databases">
        <authorList>
            <person name="Aslett M."/>
        </authorList>
    </citation>
    <scope>NUCLEOTIDE SEQUENCE</scope>
    <source>
        <strain evidence="2">Houghton</strain>
    </source>
</reference>
<dbReference type="Proteomes" id="UP000018050">
    <property type="component" value="Unassembled WGS sequence"/>
</dbReference>
<dbReference type="GeneID" id="25274069"/>
<dbReference type="OrthoDB" id="10689562at2759"/>
<dbReference type="VEuPathDB" id="ToxoDB:EAH_00059990"/>
<gene>
    <name evidence="2" type="ORF">EAH_00059990</name>
</gene>
<keyword evidence="3" id="KW-1185">Reference proteome</keyword>
<dbReference type="OMA" id="FFAFDAP"/>
<feature type="compositionally biased region" description="Polar residues" evidence="1">
    <location>
        <begin position="406"/>
        <end position="415"/>
    </location>
</feature>
<name>U6GM31_EIMAC</name>